<accession>A0A316GQ30</accession>
<dbReference type="EMBL" id="QGGW01000001">
    <property type="protein sequence ID" value="PWK62511.1"/>
    <property type="molecule type" value="Genomic_DNA"/>
</dbReference>
<evidence type="ECO:0000313" key="4">
    <source>
        <dbReference type="Proteomes" id="UP000245708"/>
    </source>
</evidence>
<gene>
    <name evidence="3" type="ORF">C7455_101538</name>
</gene>
<sequence length="160" mass="17138">MRIAFLLTVLGGAIFYTYIAFTDLGFMTRTGRLGPGFFPRVVGLGIVVFTLWALFDALRDARLSAQGAAVTGPGDAHSTGRWRDAATLMGLAVGYGILLPIFGGFVATVIYMLIALSIINSGKHLLNVILAIVIPAGVYLLFDRILNASMPPAMFDIIPF</sequence>
<feature type="transmembrane region" description="Helical" evidence="1">
    <location>
        <begin position="91"/>
        <end position="119"/>
    </location>
</feature>
<keyword evidence="4" id="KW-1185">Reference proteome</keyword>
<feature type="domain" description="DUF1468" evidence="2">
    <location>
        <begin position="3"/>
        <end position="151"/>
    </location>
</feature>
<keyword evidence="1" id="KW-1133">Transmembrane helix</keyword>
<evidence type="ECO:0000313" key="3">
    <source>
        <dbReference type="EMBL" id="PWK62511.1"/>
    </source>
</evidence>
<dbReference type="AlphaFoldDB" id="A0A316GQ30"/>
<evidence type="ECO:0000259" key="2">
    <source>
        <dbReference type="Pfam" id="PF07331"/>
    </source>
</evidence>
<evidence type="ECO:0000256" key="1">
    <source>
        <dbReference type="SAM" id="Phobius"/>
    </source>
</evidence>
<name>A0A316GQ30_9RHOB</name>
<keyword evidence="1" id="KW-0472">Membrane</keyword>
<dbReference type="Pfam" id="PF07331">
    <property type="entry name" value="TctB"/>
    <property type="match status" value="1"/>
</dbReference>
<feature type="transmembrane region" description="Helical" evidence="1">
    <location>
        <begin position="125"/>
        <end position="142"/>
    </location>
</feature>
<dbReference type="Proteomes" id="UP000245708">
    <property type="component" value="Unassembled WGS sequence"/>
</dbReference>
<dbReference type="OrthoDB" id="8455333at2"/>
<keyword evidence="1" id="KW-0812">Transmembrane</keyword>
<dbReference type="RefSeq" id="WP_109665121.1">
    <property type="nucleotide sequence ID" value="NZ_QGGW01000001.1"/>
</dbReference>
<organism evidence="3 4">
    <name type="scientific">Roseicyclus mahoneyensis</name>
    <dbReference type="NCBI Taxonomy" id="164332"/>
    <lineage>
        <taxon>Bacteria</taxon>
        <taxon>Pseudomonadati</taxon>
        <taxon>Pseudomonadota</taxon>
        <taxon>Alphaproteobacteria</taxon>
        <taxon>Rhodobacterales</taxon>
        <taxon>Roseobacteraceae</taxon>
        <taxon>Roseicyclus</taxon>
    </lineage>
</organism>
<dbReference type="InterPro" id="IPR009936">
    <property type="entry name" value="DUF1468"/>
</dbReference>
<comment type="caution">
    <text evidence="3">The sequence shown here is derived from an EMBL/GenBank/DDBJ whole genome shotgun (WGS) entry which is preliminary data.</text>
</comment>
<protein>
    <submittedName>
        <fullName evidence="3">Tripartite tricarboxylate transporter TctB family protein</fullName>
    </submittedName>
</protein>
<proteinExistence type="predicted"/>
<feature type="transmembrane region" description="Helical" evidence="1">
    <location>
        <begin position="38"/>
        <end position="55"/>
    </location>
</feature>
<reference evidence="3 4" key="1">
    <citation type="submission" date="2018-05" db="EMBL/GenBank/DDBJ databases">
        <title>Genomic Encyclopedia of Type Strains, Phase IV (KMG-IV): sequencing the most valuable type-strain genomes for metagenomic binning, comparative biology and taxonomic classification.</title>
        <authorList>
            <person name="Goeker M."/>
        </authorList>
    </citation>
    <scope>NUCLEOTIDE SEQUENCE [LARGE SCALE GENOMIC DNA]</scope>
    <source>
        <strain evidence="3 4">DSM 16097</strain>
    </source>
</reference>